<keyword evidence="2" id="KW-0812">Transmembrane</keyword>
<evidence type="ECO:0000313" key="4">
    <source>
        <dbReference type="Proteomes" id="UP000192738"/>
    </source>
</evidence>
<feature type="compositionally biased region" description="Pro residues" evidence="1">
    <location>
        <begin position="1"/>
        <end position="16"/>
    </location>
</feature>
<dbReference type="STRING" id="112901.SAMN04488500_1214"/>
<evidence type="ECO:0000313" key="3">
    <source>
        <dbReference type="EMBL" id="SMD05139.1"/>
    </source>
</evidence>
<gene>
    <name evidence="3" type="ORF">SAMN04488500_1214</name>
</gene>
<sequence length="192" mass="19926">MPVAPTPPTKPSPPVAPTVTLPSSNTSTNPPTAASANSTPNSGKSISPAVSSTVKELEGLGKAFQGNSTQTKVGEKSEPAAATVSKTNNMAAPIASFDSQARISTQTAVPAKLPAIDSKPASVSYAPFVGIVGITAVILMGLRLFKNRTKQNRTVIDYSKRTTTVINKDGLDIVIAPQTTAPKVKQNFELRV</sequence>
<proteinExistence type="predicted"/>
<dbReference type="EMBL" id="FWXI01000021">
    <property type="protein sequence ID" value="SMD05139.1"/>
    <property type="molecule type" value="Genomic_DNA"/>
</dbReference>
<feature type="transmembrane region" description="Helical" evidence="2">
    <location>
        <begin position="125"/>
        <end position="145"/>
    </location>
</feature>
<organism evidence="3 4">
    <name type="scientific">Sporomusa malonica</name>
    <dbReference type="NCBI Taxonomy" id="112901"/>
    <lineage>
        <taxon>Bacteria</taxon>
        <taxon>Bacillati</taxon>
        <taxon>Bacillota</taxon>
        <taxon>Negativicutes</taxon>
        <taxon>Selenomonadales</taxon>
        <taxon>Sporomusaceae</taxon>
        <taxon>Sporomusa</taxon>
    </lineage>
</organism>
<protein>
    <submittedName>
        <fullName evidence="3">Uncharacterized protein</fullName>
    </submittedName>
</protein>
<reference evidence="3 4" key="1">
    <citation type="submission" date="2017-04" db="EMBL/GenBank/DDBJ databases">
        <authorList>
            <person name="Afonso C.L."/>
            <person name="Miller P.J."/>
            <person name="Scott M.A."/>
            <person name="Spackman E."/>
            <person name="Goraichik I."/>
            <person name="Dimitrov K.M."/>
            <person name="Suarez D.L."/>
            <person name="Swayne D.E."/>
        </authorList>
    </citation>
    <scope>NUCLEOTIDE SEQUENCE [LARGE SCALE GENOMIC DNA]</scope>
    <source>
        <strain evidence="3 4">DSM 5090</strain>
    </source>
</reference>
<evidence type="ECO:0000256" key="2">
    <source>
        <dbReference type="SAM" id="Phobius"/>
    </source>
</evidence>
<keyword evidence="2" id="KW-1133">Transmembrane helix</keyword>
<feature type="region of interest" description="Disordered" evidence="1">
    <location>
        <begin position="1"/>
        <end position="85"/>
    </location>
</feature>
<evidence type="ECO:0000256" key="1">
    <source>
        <dbReference type="SAM" id="MobiDB-lite"/>
    </source>
</evidence>
<accession>A0A1W2E5T9</accession>
<keyword evidence="2" id="KW-0472">Membrane</keyword>
<dbReference type="AlphaFoldDB" id="A0A1W2E5T9"/>
<dbReference type="Proteomes" id="UP000192738">
    <property type="component" value="Unassembled WGS sequence"/>
</dbReference>
<feature type="compositionally biased region" description="Polar residues" evidence="1">
    <location>
        <begin position="21"/>
        <end position="54"/>
    </location>
</feature>
<name>A0A1W2E5T9_9FIRM</name>
<dbReference type="RefSeq" id="WP_084577576.1">
    <property type="nucleotide sequence ID" value="NZ_CP155572.1"/>
</dbReference>
<keyword evidence="4" id="KW-1185">Reference proteome</keyword>